<dbReference type="Proteomes" id="UP000886886">
    <property type="component" value="Unassembled WGS sequence"/>
</dbReference>
<keyword evidence="1 7" id="KW-0596">Phosphopantetheine</keyword>
<comment type="subcellular location">
    <subcellularLocation>
        <location evidence="7">Cytoplasm</location>
    </subcellularLocation>
</comment>
<name>A0A9D1D1Z1_9FIRM</name>
<comment type="similarity">
    <text evidence="7">Belongs to the acyl carrier protein (ACP) family.</text>
</comment>
<reference evidence="9" key="1">
    <citation type="submission" date="2020-10" db="EMBL/GenBank/DDBJ databases">
        <authorList>
            <person name="Gilroy R."/>
        </authorList>
    </citation>
    <scope>NUCLEOTIDE SEQUENCE</scope>
    <source>
        <strain evidence="9">ChiSjej3B21-11622</strain>
    </source>
</reference>
<comment type="caution">
    <text evidence="9">The sequence shown here is derived from an EMBL/GenBank/DDBJ whole genome shotgun (WGS) entry which is preliminary data.</text>
</comment>
<dbReference type="NCBIfam" id="NF002150">
    <property type="entry name" value="PRK00982.1-4"/>
    <property type="match status" value="1"/>
</dbReference>
<dbReference type="PROSITE" id="PS50075">
    <property type="entry name" value="CARRIER"/>
    <property type="match status" value="1"/>
</dbReference>
<keyword evidence="4 7" id="KW-0276">Fatty acid metabolism</keyword>
<dbReference type="InterPro" id="IPR003231">
    <property type="entry name" value="ACP"/>
</dbReference>
<dbReference type="PANTHER" id="PTHR20863:SF76">
    <property type="entry name" value="CARRIER DOMAIN-CONTAINING PROTEIN"/>
    <property type="match status" value="1"/>
</dbReference>
<protein>
    <recommendedName>
        <fullName evidence="7">Acyl carrier protein</fullName>
        <shortName evidence="7">ACP</shortName>
    </recommendedName>
</protein>
<dbReference type="SUPFAM" id="SSF47336">
    <property type="entry name" value="ACP-like"/>
    <property type="match status" value="1"/>
</dbReference>
<dbReference type="HAMAP" id="MF_01217">
    <property type="entry name" value="Acyl_carrier"/>
    <property type="match status" value="1"/>
</dbReference>
<evidence type="ECO:0000256" key="6">
    <source>
        <dbReference type="ARBA" id="ARBA00023160"/>
    </source>
</evidence>
<evidence type="ECO:0000313" key="10">
    <source>
        <dbReference type="Proteomes" id="UP000886886"/>
    </source>
</evidence>
<dbReference type="InterPro" id="IPR009081">
    <property type="entry name" value="PP-bd_ACP"/>
</dbReference>
<proteinExistence type="inferred from homology"/>
<comment type="function">
    <text evidence="7">Carrier of the growing fatty acid chain in fatty acid biosynthesis.</text>
</comment>
<evidence type="ECO:0000256" key="3">
    <source>
        <dbReference type="ARBA" id="ARBA00022553"/>
    </source>
</evidence>
<keyword evidence="5 7" id="KW-0443">Lipid metabolism</keyword>
<keyword evidence="7" id="KW-0963">Cytoplasm</keyword>
<dbReference type="GO" id="GO:0009245">
    <property type="term" value="P:lipid A biosynthetic process"/>
    <property type="evidence" value="ECO:0007669"/>
    <property type="project" value="TreeGrafter"/>
</dbReference>
<gene>
    <name evidence="7" type="primary">acpP</name>
    <name evidence="9" type="ORF">IAB26_14525</name>
</gene>
<dbReference type="GO" id="GO:0005829">
    <property type="term" value="C:cytosol"/>
    <property type="evidence" value="ECO:0007669"/>
    <property type="project" value="TreeGrafter"/>
</dbReference>
<evidence type="ECO:0000256" key="7">
    <source>
        <dbReference type="HAMAP-Rule" id="MF_01217"/>
    </source>
</evidence>
<evidence type="ECO:0000256" key="1">
    <source>
        <dbReference type="ARBA" id="ARBA00022450"/>
    </source>
</evidence>
<reference evidence="9" key="2">
    <citation type="journal article" date="2021" name="PeerJ">
        <title>Extensive microbial diversity within the chicken gut microbiome revealed by metagenomics and culture.</title>
        <authorList>
            <person name="Gilroy R."/>
            <person name="Ravi A."/>
            <person name="Getino M."/>
            <person name="Pursley I."/>
            <person name="Horton D.L."/>
            <person name="Alikhan N.F."/>
            <person name="Baker D."/>
            <person name="Gharbi K."/>
            <person name="Hall N."/>
            <person name="Watson M."/>
            <person name="Adriaenssens E.M."/>
            <person name="Foster-Nyarko E."/>
            <person name="Jarju S."/>
            <person name="Secka A."/>
            <person name="Antonio M."/>
            <person name="Oren A."/>
            <person name="Chaudhuri R.R."/>
            <person name="La Ragione R."/>
            <person name="Hildebrand F."/>
            <person name="Pallen M.J."/>
        </authorList>
    </citation>
    <scope>NUCLEOTIDE SEQUENCE</scope>
    <source>
        <strain evidence="9">ChiSjej3B21-11622</strain>
    </source>
</reference>
<evidence type="ECO:0000256" key="2">
    <source>
        <dbReference type="ARBA" id="ARBA00022516"/>
    </source>
</evidence>
<dbReference type="GO" id="GO:0016020">
    <property type="term" value="C:membrane"/>
    <property type="evidence" value="ECO:0007669"/>
    <property type="project" value="GOC"/>
</dbReference>
<dbReference type="InterPro" id="IPR036736">
    <property type="entry name" value="ACP-like_sf"/>
</dbReference>
<dbReference type="NCBIfam" id="NF002148">
    <property type="entry name" value="PRK00982.1-2"/>
    <property type="match status" value="1"/>
</dbReference>
<dbReference type="Gene3D" id="1.10.1200.10">
    <property type="entry name" value="ACP-like"/>
    <property type="match status" value="1"/>
</dbReference>
<evidence type="ECO:0000256" key="4">
    <source>
        <dbReference type="ARBA" id="ARBA00022832"/>
    </source>
</evidence>
<evidence type="ECO:0000259" key="8">
    <source>
        <dbReference type="PROSITE" id="PS50075"/>
    </source>
</evidence>
<comment type="pathway">
    <text evidence="7">Lipid metabolism; fatty acid biosynthesis.</text>
</comment>
<comment type="PTM">
    <text evidence="7">4'-phosphopantetheine is transferred from CoA to a specific serine of apo-ACP by AcpS. This modification is essential for activity because fatty acids are bound in thioester linkage to the sulfhydryl of the prosthetic group.</text>
</comment>
<feature type="domain" description="Carrier" evidence="8">
    <location>
        <begin position="1"/>
        <end position="74"/>
    </location>
</feature>
<keyword evidence="2 7" id="KW-0444">Lipid biosynthesis</keyword>
<accession>A0A9D1D1Z1</accession>
<feature type="modified residue" description="O-(pantetheine 4'-phosphoryl)serine" evidence="7">
    <location>
        <position position="34"/>
    </location>
</feature>
<evidence type="ECO:0000313" key="9">
    <source>
        <dbReference type="EMBL" id="HIQ97760.1"/>
    </source>
</evidence>
<dbReference type="Pfam" id="PF00550">
    <property type="entry name" value="PP-binding"/>
    <property type="match status" value="1"/>
</dbReference>
<dbReference type="GO" id="GO:0000036">
    <property type="term" value="F:acyl carrier activity"/>
    <property type="evidence" value="ECO:0007669"/>
    <property type="project" value="UniProtKB-UniRule"/>
</dbReference>
<evidence type="ECO:0000256" key="5">
    <source>
        <dbReference type="ARBA" id="ARBA00023098"/>
    </source>
</evidence>
<dbReference type="AlphaFoldDB" id="A0A9D1D1Z1"/>
<keyword evidence="3 7" id="KW-0597">Phosphoprotein</keyword>
<dbReference type="EMBL" id="DVFT01000214">
    <property type="protein sequence ID" value="HIQ97760.1"/>
    <property type="molecule type" value="Genomic_DNA"/>
</dbReference>
<keyword evidence="6 7" id="KW-0275">Fatty acid biosynthesis</keyword>
<dbReference type="GO" id="GO:0000035">
    <property type="term" value="F:acyl binding"/>
    <property type="evidence" value="ECO:0007669"/>
    <property type="project" value="TreeGrafter"/>
</dbReference>
<organism evidence="9 10">
    <name type="scientific">Candidatus Limivivens merdigallinarum</name>
    <dbReference type="NCBI Taxonomy" id="2840859"/>
    <lineage>
        <taxon>Bacteria</taxon>
        <taxon>Bacillati</taxon>
        <taxon>Bacillota</taxon>
        <taxon>Clostridia</taxon>
        <taxon>Lachnospirales</taxon>
        <taxon>Lachnospiraceae</taxon>
        <taxon>Lachnospiraceae incertae sedis</taxon>
        <taxon>Candidatus Limivivens</taxon>
    </lineage>
</organism>
<dbReference type="PANTHER" id="PTHR20863">
    <property type="entry name" value="ACYL CARRIER PROTEIN"/>
    <property type="match status" value="1"/>
</dbReference>
<sequence length="76" mass="9009">MFEKLREIICEYVEVPEEAVTEDARFIEDLGFTSFDFMSMVGELEDTFDIEVNEQEVVHIKTVRDAIQYIEKLQEK</sequence>